<sequence length="43" mass="5178">MIHPRLEYAVVVWSLSSKKDIRKFERIQKIATKMVLELKDLTY</sequence>
<dbReference type="AlphaFoldDB" id="A0A5B7IPX4"/>
<proteinExistence type="predicted"/>
<dbReference type="Proteomes" id="UP000324222">
    <property type="component" value="Unassembled WGS sequence"/>
</dbReference>
<protein>
    <submittedName>
        <fullName evidence="1">Uncharacterized protein</fullName>
    </submittedName>
</protein>
<name>A0A5B7IPX4_PORTR</name>
<dbReference type="EMBL" id="VSRR010065432">
    <property type="protein sequence ID" value="MPC84433.1"/>
    <property type="molecule type" value="Genomic_DNA"/>
</dbReference>
<evidence type="ECO:0000313" key="2">
    <source>
        <dbReference type="Proteomes" id="UP000324222"/>
    </source>
</evidence>
<accession>A0A5B7IPX4</accession>
<comment type="caution">
    <text evidence="1">The sequence shown here is derived from an EMBL/GenBank/DDBJ whole genome shotgun (WGS) entry which is preliminary data.</text>
</comment>
<keyword evidence="2" id="KW-1185">Reference proteome</keyword>
<gene>
    <name evidence="1" type="ORF">E2C01_079171</name>
</gene>
<reference evidence="1 2" key="1">
    <citation type="submission" date="2019-05" db="EMBL/GenBank/DDBJ databases">
        <title>Another draft genome of Portunus trituberculatus and its Hox gene families provides insights of decapod evolution.</title>
        <authorList>
            <person name="Jeong J.-H."/>
            <person name="Song I."/>
            <person name="Kim S."/>
            <person name="Choi T."/>
            <person name="Kim D."/>
            <person name="Ryu S."/>
            <person name="Kim W."/>
        </authorList>
    </citation>
    <scope>NUCLEOTIDE SEQUENCE [LARGE SCALE GENOMIC DNA]</scope>
    <source>
        <tissue evidence="1">Muscle</tissue>
    </source>
</reference>
<organism evidence="1 2">
    <name type="scientific">Portunus trituberculatus</name>
    <name type="common">Swimming crab</name>
    <name type="synonym">Neptunus trituberculatus</name>
    <dbReference type="NCBI Taxonomy" id="210409"/>
    <lineage>
        <taxon>Eukaryota</taxon>
        <taxon>Metazoa</taxon>
        <taxon>Ecdysozoa</taxon>
        <taxon>Arthropoda</taxon>
        <taxon>Crustacea</taxon>
        <taxon>Multicrustacea</taxon>
        <taxon>Malacostraca</taxon>
        <taxon>Eumalacostraca</taxon>
        <taxon>Eucarida</taxon>
        <taxon>Decapoda</taxon>
        <taxon>Pleocyemata</taxon>
        <taxon>Brachyura</taxon>
        <taxon>Eubrachyura</taxon>
        <taxon>Portunoidea</taxon>
        <taxon>Portunidae</taxon>
        <taxon>Portuninae</taxon>
        <taxon>Portunus</taxon>
    </lineage>
</organism>
<evidence type="ECO:0000313" key="1">
    <source>
        <dbReference type="EMBL" id="MPC84433.1"/>
    </source>
</evidence>